<dbReference type="Pfam" id="PF05901">
    <property type="entry name" value="Excalibur"/>
    <property type="match status" value="1"/>
</dbReference>
<dbReference type="InterPro" id="IPR008613">
    <property type="entry name" value="Excalibur_Ca-bd_domain"/>
</dbReference>
<evidence type="ECO:0000313" key="4">
    <source>
        <dbReference type="Proteomes" id="UP000434639"/>
    </source>
</evidence>
<name>A0A7X2S4Q6_9BACI</name>
<organism evidence="3 4">
    <name type="scientific">Metabacillus mangrovi</name>
    <dbReference type="NCBI Taxonomy" id="1491830"/>
    <lineage>
        <taxon>Bacteria</taxon>
        <taxon>Bacillati</taxon>
        <taxon>Bacillota</taxon>
        <taxon>Bacilli</taxon>
        <taxon>Bacillales</taxon>
        <taxon>Bacillaceae</taxon>
        <taxon>Metabacillus</taxon>
    </lineage>
</organism>
<feature type="compositionally biased region" description="Basic and acidic residues" evidence="1">
    <location>
        <begin position="462"/>
        <end position="474"/>
    </location>
</feature>
<feature type="compositionally biased region" description="Basic and acidic residues" evidence="1">
    <location>
        <begin position="356"/>
        <end position="365"/>
    </location>
</feature>
<dbReference type="AlphaFoldDB" id="A0A7X2S4Q6"/>
<dbReference type="Proteomes" id="UP000434639">
    <property type="component" value="Unassembled WGS sequence"/>
</dbReference>
<proteinExistence type="predicted"/>
<dbReference type="RefSeq" id="WP_155112201.1">
    <property type="nucleotide sequence ID" value="NZ_WMIB01000007.1"/>
</dbReference>
<feature type="region of interest" description="Disordered" evidence="1">
    <location>
        <begin position="447"/>
        <end position="474"/>
    </location>
</feature>
<protein>
    <recommendedName>
        <fullName evidence="2">Excalibur calcium-binding domain-containing protein</fullName>
    </recommendedName>
</protein>
<sequence length="474" mass="54567">MNLWIGNNPTHSQKYVTTKFKKTLNHIEHTVLVDGEFVLKIIEAELDKKYNNDSNGVLIITNHKLIFASSRDKQIFHFNCMRDLGLVADGKDKNEWVIRFYSNGYFYKFDDIKKNDDTDEFFFTLKEKIHNPSQEILTTVTHNFDYFLHAQKLDHLKLNGIKITPFLMKRDDKGVSSNGARLLKEKHTQSQIVTEGFFVQEKKKGNFIVVDEKVYLYEYNQEKRKATPIKVWPIIFFNHVNIDYFALKTELHTNEGKLVLNNSGKEFAAILIERGIQVSILKRKWYKKILGFRSGKWWKSSIASLVYFLIFFIGISTIFGESPTEEKAANSSSQINSSENSTAQESKMETTAASAKTEENQQEEAIRLAEEQKKKEATARLAEEQKKIAEEARIAEEQKKTAEEARIAEEQRKEEEAARLAEEERKAEEEAVVQNVFYKNCSAVRAAGAAPIREGDPGYSTKLDRDRDGIACDQ</sequence>
<dbReference type="SMART" id="SM00894">
    <property type="entry name" value="Excalibur"/>
    <property type="match status" value="1"/>
</dbReference>
<comment type="caution">
    <text evidence="3">The sequence shown here is derived from an EMBL/GenBank/DDBJ whole genome shotgun (WGS) entry which is preliminary data.</text>
</comment>
<feature type="region of interest" description="Disordered" evidence="1">
    <location>
        <begin position="329"/>
        <end position="365"/>
    </location>
</feature>
<evidence type="ECO:0000256" key="1">
    <source>
        <dbReference type="SAM" id="MobiDB-lite"/>
    </source>
</evidence>
<gene>
    <name evidence="3" type="ORF">GKZ89_09680</name>
</gene>
<evidence type="ECO:0000259" key="2">
    <source>
        <dbReference type="SMART" id="SM00894"/>
    </source>
</evidence>
<feature type="region of interest" description="Disordered" evidence="1">
    <location>
        <begin position="397"/>
        <end position="429"/>
    </location>
</feature>
<keyword evidence="4" id="KW-1185">Reference proteome</keyword>
<dbReference type="OrthoDB" id="4376109at2"/>
<evidence type="ECO:0000313" key="3">
    <source>
        <dbReference type="EMBL" id="MTH53673.1"/>
    </source>
</evidence>
<feature type="compositionally biased region" description="Low complexity" evidence="1">
    <location>
        <begin position="330"/>
        <end position="341"/>
    </location>
</feature>
<feature type="domain" description="Excalibur calcium-binding" evidence="2">
    <location>
        <begin position="437"/>
        <end position="473"/>
    </location>
</feature>
<dbReference type="EMBL" id="WMIB01000007">
    <property type="protein sequence ID" value="MTH53673.1"/>
    <property type="molecule type" value="Genomic_DNA"/>
</dbReference>
<accession>A0A7X2S4Q6</accession>
<feature type="compositionally biased region" description="Polar residues" evidence="1">
    <location>
        <begin position="342"/>
        <end position="354"/>
    </location>
</feature>
<reference evidence="3 4" key="1">
    <citation type="journal article" date="2017" name="Int. J. Syst. Evol. Microbiol.">
        <title>Bacillus mangrovi sp. nov., isolated from a sediment sample from a mangrove forest.</title>
        <authorList>
            <person name="Gupta V."/>
            <person name="Singh P.K."/>
            <person name="Korpole S."/>
            <person name="Tanuku N.R.S."/>
            <person name="Pinnaka A.K."/>
        </authorList>
    </citation>
    <scope>NUCLEOTIDE SEQUENCE [LARGE SCALE GENOMIC DNA]</scope>
    <source>
        <strain evidence="3 4">KCTC 33872</strain>
    </source>
</reference>